<name>A0A8W8J3A3_MAGGI</name>
<dbReference type="Proteomes" id="UP000005408">
    <property type="component" value="Unassembled WGS sequence"/>
</dbReference>
<reference evidence="1" key="1">
    <citation type="submission" date="2022-08" db="UniProtKB">
        <authorList>
            <consortium name="EnsemblMetazoa"/>
        </authorList>
    </citation>
    <scope>IDENTIFICATION</scope>
    <source>
        <strain evidence="1">05x7-T-G4-1.051#20</strain>
    </source>
</reference>
<dbReference type="AlphaFoldDB" id="A0A8W8J3A3"/>
<dbReference type="EnsemblMetazoa" id="G16684.1">
    <property type="protein sequence ID" value="G16684.1:cds"/>
    <property type="gene ID" value="G16684"/>
</dbReference>
<evidence type="ECO:0000313" key="1">
    <source>
        <dbReference type="EnsemblMetazoa" id="G16684.1:cds"/>
    </source>
</evidence>
<accession>A0A8W8J3A3</accession>
<keyword evidence="2" id="KW-1185">Reference proteome</keyword>
<sequence length="230" mass="25163">MLPLHRNTTAERTKSWGLGIGARLTPLTIKSVYKTVYPECLMLTAKEAMTLRSGRKEKRLALCLIGLTPHKDKGKGNTLLVLTSQKPCKLFRGIRQLGANRWFGGRGYRTAGAVLGYDTPSPLIADQTADSVVVVVRLYGSGAAEDRSILGYHGKRCRTPEQEGGCVKKSRLSSYSDGEIGTRSWLVRCSKTDIIACSCFSYMAHLGSSLLKMIAIIKQTDVVEESTGFT</sequence>
<organism evidence="1 2">
    <name type="scientific">Magallana gigas</name>
    <name type="common">Pacific oyster</name>
    <name type="synonym">Crassostrea gigas</name>
    <dbReference type="NCBI Taxonomy" id="29159"/>
    <lineage>
        <taxon>Eukaryota</taxon>
        <taxon>Metazoa</taxon>
        <taxon>Spiralia</taxon>
        <taxon>Lophotrochozoa</taxon>
        <taxon>Mollusca</taxon>
        <taxon>Bivalvia</taxon>
        <taxon>Autobranchia</taxon>
        <taxon>Pteriomorphia</taxon>
        <taxon>Ostreida</taxon>
        <taxon>Ostreoidea</taxon>
        <taxon>Ostreidae</taxon>
        <taxon>Magallana</taxon>
    </lineage>
</organism>
<protein>
    <submittedName>
        <fullName evidence="1">Uncharacterized protein</fullName>
    </submittedName>
</protein>
<proteinExistence type="predicted"/>
<evidence type="ECO:0000313" key="2">
    <source>
        <dbReference type="Proteomes" id="UP000005408"/>
    </source>
</evidence>